<organism evidence="2 3">
    <name type="scientific">Pedobacter boryungensis</name>
    <dbReference type="NCBI Taxonomy" id="869962"/>
    <lineage>
        <taxon>Bacteria</taxon>
        <taxon>Pseudomonadati</taxon>
        <taxon>Bacteroidota</taxon>
        <taxon>Sphingobacteriia</taxon>
        <taxon>Sphingobacteriales</taxon>
        <taxon>Sphingobacteriaceae</taxon>
        <taxon>Pedobacter</taxon>
    </lineage>
</organism>
<dbReference type="Proteomes" id="UP000762110">
    <property type="component" value="Unassembled WGS sequence"/>
</dbReference>
<dbReference type="SUPFAM" id="SSF53448">
    <property type="entry name" value="Nucleotide-diphospho-sugar transferases"/>
    <property type="match status" value="1"/>
</dbReference>
<keyword evidence="3" id="KW-1185">Reference proteome</keyword>
<dbReference type="PANTHER" id="PTHR43179">
    <property type="entry name" value="RHAMNOSYLTRANSFERASE WBBL"/>
    <property type="match status" value="1"/>
</dbReference>
<evidence type="ECO:0000259" key="1">
    <source>
        <dbReference type="Pfam" id="PF00535"/>
    </source>
</evidence>
<dbReference type="InterPro" id="IPR001173">
    <property type="entry name" value="Glyco_trans_2-like"/>
</dbReference>
<evidence type="ECO:0000313" key="3">
    <source>
        <dbReference type="Proteomes" id="UP000762110"/>
    </source>
</evidence>
<comment type="caution">
    <text evidence="2">The sequence shown here is derived from an EMBL/GenBank/DDBJ whole genome shotgun (WGS) entry which is preliminary data.</text>
</comment>
<dbReference type="EMBL" id="JABMKV010000003">
    <property type="protein sequence ID" value="NQX32750.1"/>
    <property type="molecule type" value="Genomic_DNA"/>
</dbReference>
<reference evidence="2 3" key="1">
    <citation type="submission" date="2020-05" db="EMBL/GenBank/DDBJ databases">
        <title>Description of Pedobacter foliorum sp. nov.</title>
        <authorList>
            <person name="Qi S."/>
            <person name="Carlier A."/>
            <person name="Cnockaert M."/>
            <person name="Vandamme P."/>
        </authorList>
    </citation>
    <scope>NUCLEOTIDE SEQUENCE [LARGE SCALE GENOMIC DNA]</scope>
    <source>
        <strain evidence="2 3">LMG 31300</strain>
    </source>
</reference>
<dbReference type="RefSeq" id="WP_173273096.1">
    <property type="nucleotide sequence ID" value="NZ_JABMKV010000003.1"/>
</dbReference>
<accession>A0ABX2DFC5</accession>
<protein>
    <submittedName>
        <fullName evidence="2">Glycosyltransferase family 2 protein</fullName>
    </submittedName>
</protein>
<feature type="domain" description="Glycosyltransferase 2-like" evidence="1">
    <location>
        <begin position="9"/>
        <end position="119"/>
    </location>
</feature>
<name>A0ABX2DFC5_9SPHI</name>
<proteinExistence type="predicted"/>
<dbReference type="InterPro" id="IPR029044">
    <property type="entry name" value="Nucleotide-diphossugar_trans"/>
</dbReference>
<dbReference type="Gene3D" id="3.90.550.10">
    <property type="entry name" value="Spore Coat Polysaccharide Biosynthesis Protein SpsA, Chain A"/>
    <property type="match status" value="1"/>
</dbReference>
<evidence type="ECO:0000313" key="2">
    <source>
        <dbReference type="EMBL" id="NQX32750.1"/>
    </source>
</evidence>
<dbReference type="PANTHER" id="PTHR43179:SF7">
    <property type="entry name" value="RHAMNOSYLTRANSFERASE WBBL"/>
    <property type="match status" value="1"/>
</dbReference>
<dbReference type="CDD" id="cd04186">
    <property type="entry name" value="GT_2_like_c"/>
    <property type="match status" value="1"/>
</dbReference>
<gene>
    <name evidence="2" type="ORF">HQN85_13495</name>
</gene>
<dbReference type="Pfam" id="PF00535">
    <property type="entry name" value="Glycos_transf_2"/>
    <property type="match status" value="1"/>
</dbReference>
<sequence length="299" mass="34473">MGNQLIQVSIIIVNFNSTQLLIQCLESITKHTTCSYEIIVIDNNSTVDKPINLVEIYHNIHFIFNSDNLGFARANNQGISVAKGDYFFILNPDTYLKSDAIGAFLSFMECKENVNVACCGASLCLPDGKLQVAYGNFPTLKEAFSSLGFYRLYQAYYYKRLHSAIKASTKKTITVDYISGADLFLRKAALMETGLFDEDFFLYFEETELCFRFKKHEYKCVLLPLVEIVHLEGGSQQLKSNYLLKYQFFAKGRSLFFRKCYGLISYKTMKVLWTVHYLMTYAIMRRKYALQLAKITWKT</sequence>